<accession>A0A6G0HJL5</accession>
<dbReference type="PANTHER" id="PTHR45784">
    <property type="entry name" value="C-TYPE LECTIN DOMAIN FAMILY 20 MEMBER A-RELATED"/>
    <property type="match status" value="1"/>
</dbReference>
<evidence type="ECO:0000313" key="2">
    <source>
        <dbReference type="EMBL" id="KAE8279385.1"/>
    </source>
</evidence>
<feature type="domain" description="C-type lectin" evidence="1">
    <location>
        <begin position="193"/>
        <end position="306"/>
    </location>
</feature>
<dbReference type="SMART" id="SM00034">
    <property type="entry name" value="CLECT"/>
    <property type="match status" value="2"/>
</dbReference>
<dbReference type="AlphaFoldDB" id="A0A6G0HJL5"/>
<comment type="caution">
    <text evidence="2">The sequence shown here is derived from an EMBL/GenBank/DDBJ whole genome shotgun (WGS) entry which is preliminary data.</text>
</comment>
<feature type="domain" description="C-type lectin" evidence="1">
    <location>
        <begin position="97"/>
        <end position="194"/>
    </location>
</feature>
<protein>
    <submittedName>
        <fullName evidence="2">Snaclec stejaggregin-B subunit beta-1</fullName>
    </submittedName>
</protein>
<gene>
    <name evidence="2" type="ORF">D5F01_LYC22972</name>
</gene>
<dbReference type="InterPro" id="IPR001304">
    <property type="entry name" value="C-type_lectin-like"/>
</dbReference>
<dbReference type="PANTHER" id="PTHR45784:SF3">
    <property type="entry name" value="C-TYPE LECTIN DOMAIN FAMILY 4 MEMBER K-LIKE-RELATED"/>
    <property type="match status" value="1"/>
</dbReference>
<evidence type="ECO:0000259" key="1">
    <source>
        <dbReference type="PROSITE" id="PS50041"/>
    </source>
</evidence>
<dbReference type="InterPro" id="IPR016187">
    <property type="entry name" value="CTDL_fold"/>
</dbReference>
<name>A0A6G0HJL5_LARCR</name>
<organism evidence="2 3">
    <name type="scientific">Larimichthys crocea</name>
    <name type="common">Large yellow croaker</name>
    <name type="synonym">Pseudosciaena crocea</name>
    <dbReference type="NCBI Taxonomy" id="215358"/>
    <lineage>
        <taxon>Eukaryota</taxon>
        <taxon>Metazoa</taxon>
        <taxon>Chordata</taxon>
        <taxon>Craniata</taxon>
        <taxon>Vertebrata</taxon>
        <taxon>Euteleostomi</taxon>
        <taxon>Actinopterygii</taxon>
        <taxon>Neopterygii</taxon>
        <taxon>Teleostei</taxon>
        <taxon>Neoteleostei</taxon>
        <taxon>Acanthomorphata</taxon>
        <taxon>Eupercaria</taxon>
        <taxon>Sciaenidae</taxon>
        <taxon>Larimichthys</taxon>
    </lineage>
</organism>
<evidence type="ECO:0000313" key="3">
    <source>
        <dbReference type="Proteomes" id="UP000424527"/>
    </source>
</evidence>
<sequence length="307" mass="36347">MTDMKRLNNSRKTQAEAWTGLYNNSGKENRTWHWSLPGLEYNESEAQWGPGEPNDCGGHIENCVAIKRQNKKWLDDGCHKQHAFICYDEKKRPTDPYCVINEKMNWLQAQKYCRDKHTDLISGLTQLNQVKDLNPRTVNFWIGLFRDTWRWSDGSSSSFRNWDPEVGDKNCALLKSSGQWRSADCDMKKPFFCYDEYMILIKENKTWEEALSYCRKHHYDLISITNSNEQTWVQEKAKSATSPYVWTGLRYTCTLEFWFWVSNEEVQYENWKEKMDDCNMSGAMESGGEHQWYSHLADMKFNFICSR</sequence>
<dbReference type="PROSITE" id="PS50041">
    <property type="entry name" value="C_TYPE_LECTIN_2"/>
    <property type="match status" value="3"/>
</dbReference>
<dbReference type="Pfam" id="PF00059">
    <property type="entry name" value="Lectin_C"/>
    <property type="match status" value="3"/>
</dbReference>
<dbReference type="InterPro" id="IPR016186">
    <property type="entry name" value="C-type_lectin-like/link_sf"/>
</dbReference>
<keyword evidence="3" id="KW-1185">Reference proteome</keyword>
<reference evidence="2 3" key="1">
    <citation type="submission" date="2019-07" db="EMBL/GenBank/DDBJ databases">
        <title>Chromosome genome assembly for large yellow croaker.</title>
        <authorList>
            <person name="Xiao S."/>
        </authorList>
    </citation>
    <scope>NUCLEOTIDE SEQUENCE [LARGE SCALE GENOMIC DNA]</scope>
    <source>
        <strain evidence="2">JMULYC20181020</strain>
        <tissue evidence="2">Muscle</tissue>
    </source>
</reference>
<feature type="domain" description="C-type lectin" evidence="1">
    <location>
        <begin position="18"/>
        <end position="87"/>
    </location>
</feature>
<dbReference type="CDD" id="cd00037">
    <property type="entry name" value="CLECT"/>
    <property type="match status" value="1"/>
</dbReference>
<dbReference type="EMBL" id="REGW02000023">
    <property type="protein sequence ID" value="KAE8279385.1"/>
    <property type="molecule type" value="Genomic_DNA"/>
</dbReference>
<dbReference type="Gene3D" id="3.10.100.10">
    <property type="entry name" value="Mannose-Binding Protein A, subunit A"/>
    <property type="match status" value="3"/>
</dbReference>
<dbReference type="Proteomes" id="UP000424527">
    <property type="component" value="Unassembled WGS sequence"/>
</dbReference>
<proteinExistence type="predicted"/>
<dbReference type="SUPFAM" id="SSF56436">
    <property type="entry name" value="C-type lectin-like"/>
    <property type="match status" value="3"/>
</dbReference>